<keyword evidence="1" id="KW-0812">Transmembrane</keyword>
<feature type="transmembrane region" description="Helical" evidence="1">
    <location>
        <begin position="398"/>
        <end position="415"/>
    </location>
</feature>
<evidence type="ECO:0008006" key="3">
    <source>
        <dbReference type="Google" id="ProtNLM"/>
    </source>
</evidence>
<name>A0AB39CJS4_9BURK</name>
<dbReference type="PANTHER" id="PTHR37422:SF23">
    <property type="entry name" value="TEICHURONIC ACID BIOSYNTHESIS PROTEIN TUAE"/>
    <property type="match status" value="1"/>
</dbReference>
<keyword evidence="1" id="KW-1133">Transmembrane helix</keyword>
<reference evidence="2" key="1">
    <citation type="submission" date="2024-05" db="EMBL/GenBank/DDBJ databases">
        <authorList>
            <person name="Luo Y.-C."/>
            <person name="Nicholds J."/>
            <person name="Mortimer T."/>
            <person name="Maboni G."/>
        </authorList>
    </citation>
    <scope>NUCLEOTIDE SEQUENCE</scope>
    <source>
        <strain evidence="2">153920</strain>
    </source>
</reference>
<feature type="transmembrane region" description="Helical" evidence="1">
    <location>
        <begin position="340"/>
        <end position="360"/>
    </location>
</feature>
<gene>
    <name evidence="2" type="ORF">ABRY99_01175</name>
</gene>
<dbReference type="EMBL" id="CP158252">
    <property type="protein sequence ID" value="XDJ42213.1"/>
    <property type="molecule type" value="Genomic_DNA"/>
</dbReference>
<sequence length="418" mass="43639">MTASLVLMASGSLRDLVTPLGYWGAWGLWAVAALTVTHRARGVPVGARPPAWIMVSYAVLALGMLLAAAVNRDGTSAYQALKIAVVAVMFVAMWRLTLGLDWRRLVGAMRWAVAVVLVGLAVSKIWNPTGLPLIAGPREGSFLAVYGVLWKAGAFLLPVFLADAVAASGAWARNGLMIAACIFLVLIDGSRTGLLLLGATAAGFLAFLAWRSGWRLPGRRLRWLWAALVLLLVLQLLNTGVNMGMAWLRSGAAAPGMPGGAATAPAAVEPARVLEGALSRTFETRIGAGDPARVKLLQASLGQVAACLPLGCGFGAMGTDIGTGAWMVVHNAYLAALGDFGILGLAGMLGFLAAAALPVWRVVRRGDRSAHGLFVVAAGGSALAYGMALMFNTFTTEMSEWGFLILMLAFAWAPAKSA</sequence>
<dbReference type="AlphaFoldDB" id="A0AB39CJS4"/>
<feature type="transmembrane region" description="Helical" evidence="1">
    <location>
        <begin position="76"/>
        <end position="96"/>
    </location>
</feature>
<feature type="transmembrane region" description="Helical" evidence="1">
    <location>
        <begin position="372"/>
        <end position="392"/>
    </location>
</feature>
<feature type="transmembrane region" description="Helical" evidence="1">
    <location>
        <begin position="141"/>
        <end position="161"/>
    </location>
</feature>
<feature type="transmembrane region" description="Helical" evidence="1">
    <location>
        <begin position="20"/>
        <end position="38"/>
    </location>
</feature>
<feature type="transmembrane region" description="Helical" evidence="1">
    <location>
        <begin position="170"/>
        <end position="187"/>
    </location>
</feature>
<evidence type="ECO:0000313" key="2">
    <source>
        <dbReference type="EMBL" id="XDJ42213.1"/>
    </source>
</evidence>
<protein>
    <recommendedName>
        <fullName evidence="3">O-antigen ligase domain-containing protein</fullName>
    </recommendedName>
</protein>
<dbReference type="InterPro" id="IPR051533">
    <property type="entry name" value="WaaL-like"/>
</dbReference>
<dbReference type="RefSeq" id="WP_368643547.1">
    <property type="nucleotide sequence ID" value="NZ_CP158252.1"/>
</dbReference>
<feature type="transmembrane region" description="Helical" evidence="1">
    <location>
        <begin position="50"/>
        <end position="70"/>
    </location>
</feature>
<dbReference type="PANTHER" id="PTHR37422">
    <property type="entry name" value="TEICHURONIC ACID BIOSYNTHESIS PROTEIN TUAE"/>
    <property type="match status" value="1"/>
</dbReference>
<feature type="transmembrane region" description="Helical" evidence="1">
    <location>
        <begin position="223"/>
        <end position="248"/>
    </location>
</feature>
<feature type="transmembrane region" description="Helical" evidence="1">
    <location>
        <begin position="108"/>
        <end position="126"/>
    </location>
</feature>
<feature type="transmembrane region" description="Helical" evidence="1">
    <location>
        <begin position="193"/>
        <end position="211"/>
    </location>
</feature>
<organism evidence="2">
    <name type="scientific">Castellaniella ginsengisoli</name>
    <dbReference type="NCBI Taxonomy" id="546114"/>
    <lineage>
        <taxon>Bacteria</taxon>
        <taxon>Pseudomonadati</taxon>
        <taxon>Pseudomonadota</taxon>
        <taxon>Betaproteobacteria</taxon>
        <taxon>Burkholderiales</taxon>
        <taxon>Alcaligenaceae</taxon>
        <taxon>Castellaniella</taxon>
    </lineage>
</organism>
<proteinExistence type="predicted"/>
<evidence type="ECO:0000256" key="1">
    <source>
        <dbReference type="SAM" id="Phobius"/>
    </source>
</evidence>
<keyword evidence="1" id="KW-0472">Membrane</keyword>
<accession>A0AB39CJS4</accession>